<dbReference type="InterPro" id="IPR027275">
    <property type="entry name" value="PRC-brl_dom"/>
</dbReference>
<keyword evidence="5" id="KW-1185">Reference proteome</keyword>
<organism evidence="4 5">
    <name type="scientific">Leptothrix discophora</name>
    <dbReference type="NCBI Taxonomy" id="89"/>
    <lineage>
        <taxon>Bacteria</taxon>
        <taxon>Pseudomonadati</taxon>
        <taxon>Pseudomonadota</taxon>
        <taxon>Betaproteobacteria</taxon>
        <taxon>Burkholderiales</taxon>
        <taxon>Sphaerotilaceae</taxon>
        <taxon>Leptothrix</taxon>
    </lineage>
</organism>
<dbReference type="Pfam" id="PF03967">
    <property type="entry name" value="PRCH"/>
    <property type="match status" value="1"/>
</dbReference>
<evidence type="ECO:0000259" key="2">
    <source>
        <dbReference type="Pfam" id="PF03967"/>
    </source>
</evidence>
<protein>
    <submittedName>
        <fullName evidence="4">Photosynthetic reaction center subunit H</fullName>
    </submittedName>
</protein>
<keyword evidence="1" id="KW-0812">Transmembrane</keyword>
<dbReference type="InterPro" id="IPR015810">
    <property type="entry name" value="Photo_RC_H_N"/>
</dbReference>
<proteinExistence type="predicted"/>
<dbReference type="EMBL" id="JAUZEE010000006">
    <property type="protein sequence ID" value="MDP4301370.1"/>
    <property type="molecule type" value="Genomic_DNA"/>
</dbReference>
<dbReference type="InterPro" id="IPR014747">
    <property type="entry name" value="Bac_photo_RC_H_C"/>
</dbReference>
<name>A0ABT9G4F4_LEPDI</name>
<feature type="domain" description="Photosynthetic reaction centre H subunit N-terminal" evidence="2">
    <location>
        <begin position="5"/>
        <end position="133"/>
    </location>
</feature>
<dbReference type="InterPro" id="IPR037097">
    <property type="entry name" value="Photo_RC_H_N_sf"/>
</dbReference>
<feature type="domain" description="PRC-barrel" evidence="3">
    <location>
        <begin position="145"/>
        <end position="205"/>
    </location>
</feature>
<dbReference type="RefSeq" id="WP_305749927.1">
    <property type="nucleotide sequence ID" value="NZ_JAUZEE010000006.1"/>
</dbReference>
<gene>
    <name evidence="4" type="primary">puhA</name>
    <name evidence="4" type="ORF">Q8X39_12040</name>
</gene>
<comment type="caution">
    <text evidence="4">The sequence shown here is derived from an EMBL/GenBank/DDBJ whole genome shotgun (WGS) entry which is preliminary data.</text>
</comment>
<evidence type="ECO:0000259" key="3">
    <source>
        <dbReference type="Pfam" id="PF05239"/>
    </source>
</evidence>
<keyword evidence="1" id="KW-0472">Membrane</keyword>
<dbReference type="SUPFAM" id="SSF50346">
    <property type="entry name" value="PRC-barrel domain"/>
    <property type="match status" value="1"/>
</dbReference>
<dbReference type="Gene3D" id="3.90.50.10">
    <property type="entry name" value="Photosynthetic Reaction Center, subunit H, domain 2"/>
    <property type="match status" value="1"/>
</dbReference>
<dbReference type="Gene3D" id="4.10.540.10">
    <property type="entry name" value="Photosynthetic reaction centre, H subunit, N-terminal domain"/>
    <property type="match status" value="1"/>
</dbReference>
<reference evidence="4 5" key="1">
    <citation type="submission" date="2023-08" db="EMBL/GenBank/DDBJ databases">
        <authorList>
            <person name="Roldan D.M."/>
            <person name="Menes R.J."/>
        </authorList>
    </citation>
    <scope>NUCLEOTIDE SEQUENCE [LARGE SCALE GENOMIC DNA]</scope>
    <source>
        <strain evidence="4 5">CCM 2812</strain>
    </source>
</reference>
<dbReference type="InterPro" id="IPR005652">
    <property type="entry name" value="Photo_RC_H"/>
</dbReference>
<keyword evidence="1" id="KW-1133">Transmembrane helix</keyword>
<evidence type="ECO:0000313" key="4">
    <source>
        <dbReference type="EMBL" id="MDP4301370.1"/>
    </source>
</evidence>
<dbReference type="Proteomes" id="UP001235760">
    <property type="component" value="Unassembled WGS sequence"/>
</dbReference>
<dbReference type="SUPFAM" id="SSF81490">
    <property type="entry name" value="Photosystem II reaction centre subunit H, transmembrane region"/>
    <property type="match status" value="1"/>
</dbReference>
<accession>A0ABT9G4F4</accession>
<dbReference type="InterPro" id="IPR011033">
    <property type="entry name" value="PRC_barrel-like_sf"/>
</dbReference>
<evidence type="ECO:0000313" key="5">
    <source>
        <dbReference type="Proteomes" id="UP001235760"/>
    </source>
</evidence>
<evidence type="ECO:0000256" key="1">
    <source>
        <dbReference type="SAM" id="Phobius"/>
    </source>
</evidence>
<feature type="transmembrane region" description="Helical" evidence="1">
    <location>
        <begin position="12"/>
        <end position="31"/>
    </location>
</feature>
<dbReference type="NCBIfam" id="TIGR01150">
    <property type="entry name" value="puhA"/>
    <property type="match status" value="1"/>
</dbReference>
<dbReference type="Pfam" id="PF05239">
    <property type="entry name" value="PRC"/>
    <property type="match status" value="1"/>
</dbReference>
<sequence>MQTGAITGYIDVAQLALYAFWIFFAGLIYYLHRENKREGYPLESDRSGSIKVQGFPSVPEPVSYRLADGRTVQAPNDRRDNQPPLHEGVWRGMPLTPTGNPLLAGVGPGSWADRADVPDTQVDGTPRIVPLRVAPGFGVSSKDIDPRGLPVLGDDGVEGGEVVDVWVDRSEMLLRYLEVRVAGGGHVLLPMNFARIQPRAVRVQSLLGHQLRGVPATRHPEQVTMLEEEKVMAYYGAGTLYATPQRQEPLL</sequence>